<dbReference type="Pfam" id="PF01431">
    <property type="entry name" value="Peptidase_M13"/>
    <property type="match status" value="2"/>
</dbReference>
<evidence type="ECO:0000256" key="3">
    <source>
        <dbReference type="ARBA" id="ARBA00022723"/>
    </source>
</evidence>
<dbReference type="Gene3D" id="3.40.390.10">
    <property type="entry name" value="Collagenase (Catalytic Domain)"/>
    <property type="match status" value="2"/>
</dbReference>
<dbReference type="PANTHER" id="PTHR11733">
    <property type="entry name" value="ZINC METALLOPROTEASE FAMILY M13 NEPRILYSIN-RELATED"/>
    <property type="match status" value="1"/>
</dbReference>
<evidence type="ECO:0000256" key="4">
    <source>
        <dbReference type="ARBA" id="ARBA00022801"/>
    </source>
</evidence>
<dbReference type="AlphaFoldDB" id="A0A452GQV0"/>
<dbReference type="SUPFAM" id="SSF55486">
    <property type="entry name" value="Metalloproteases ('zincins'), catalytic domain"/>
    <property type="match status" value="1"/>
</dbReference>
<proteinExistence type="predicted"/>
<dbReference type="Ensembl" id="ENSGAGT00000004754.1">
    <property type="protein sequence ID" value="ENSGAGP00000004070.1"/>
    <property type="gene ID" value="ENSGAGG00000003329.1"/>
</dbReference>
<dbReference type="InterPro" id="IPR008753">
    <property type="entry name" value="Peptidase_M13_N"/>
</dbReference>
<organism evidence="9 10">
    <name type="scientific">Gopherus agassizii</name>
    <name type="common">Agassiz's desert tortoise</name>
    <dbReference type="NCBI Taxonomy" id="38772"/>
    <lineage>
        <taxon>Eukaryota</taxon>
        <taxon>Metazoa</taxon>
        <taxon>Chordata</taxon>
        <taxon>Craniata</taxon>
        <taxon>Vertebrata</taxon>
        <taxon>Euteleostomi</taxon>
        <taxon>Archelosauria</taxon>
        <taxon>Testudinata</taxon>
        <taxon>Testudines</taxon>
        <taxon>Cryptodira</taxon>
        <taxon>Durocryptodira</taxon>
        <taxon>Testudinoidea</taxon>
        <taxon>Testudinidae</taxon>
        <taxon>Gopherus</taxon>
    </lineage>
</organism>
<dbReference type="GO" id="GO:0004222">
    <property type="term" value="F:metalloendopeptidase activity"/>
    <property type="evidence" value="ECO:0007669"/>
    <property type="project" value="InterPro"/>
</dbReference>
<keyword evidence="5" id="KW-0862">Zinc</keyword>
<evidence type="ECO:0000259" key="8">
    <source>
        <dbReference type="Pfam" id="PF05649"/>
    </source>
</evidence>
<dbReference type="PANTHER" id="PTHR11733:SF128">
    <property type="entry name" value="KELL BLOOD GROUP GLYCOPROTEIN"/>
    <property type="match status" value="1"/>
</dbReference>
<dbReference type="CDD" id="cd08662">
    <property type="entry name" value="M13"/>
    <property type="match status" value="1"/>
</dbReference>
<dbReference type="GO" id="GO:0016485">
    <property type="term" value="P:protein processing"/>
    <property type="evidence" value="ECO:0007669"/>
    <property type="project" value="TreeGrafter"/>
</dbReference>
<feature type="domain" description="Peptidase M13 N-terminal" evidence="8">
    <location>
        <begin position="33"/>
        <end position="416"/>
    </location>
</feature>
<dbReference type="Gene3D" id="1.10.1380.10">
    <property type="entry name" value="Neutral endopeptidase , domain2"/>
    <property type="match status" value="1"/>
</dbReference>
<reference evidence="9" key="2">
    <citation type="submission" date="2025-08" db="UniProtKB">
        <authorList>
            <consortium name="Ensembl"/>
        </authorList>
    </citation>
    <scope>IDENTIFICATION</scope>
</reference>
<evidence type="ECO:0000256" key="5">
    <source>
        <dbReference type="ARBA" id="ARBA00022833"/>
    </source>
</evidence>
<feature type="domain" description="Peptidase M13 C-terminal" evidence="7">
    <location>
        <begin position="559"/>
        <end position="668"/>
    </location>
</feature>
<evidence type="ECO:0008006" key="11">
    <source>
        <dbReference type="Google" id="ProtNLM"/>
    </source>
</evidence>
<evidence type="ECO:0000256" key="1">
    <source>
        <dbReference type="ARBA" id="ARBA00001947"/>
    </source>
</evidence>
<evidence type="ECO:0000313" key="10">
    <source>
        <dbReference type="Proteomes" id="UP000291020"/>
    </source>
</evidence>
<dbReference type="InterPro" id="IPR024079">
    <property type="entry name" value="MetalloPept_cat_dom_sf"/>
</dbReference>
<keyword evidence="10" id="KW-1185">Reference proteome</keyword>
<reference evidence="9" key="3">
    <citation type="submission" date="2025-09" db="UniProtKB">
        <authorList>
            <consortium name="Ensembl"/>
        </authorList>
    </citation>
    <scope>IDENTIFICATION</scope>
</reference>
<name>A0A452GQV0_9SAUR</name>
<dbReference type="InterPro" id="IPR042089">
    <property type="entry name" value="Peptidase_M13_dom_2"/>
</dbReference>
<evidence type="ECO:0000259" key="7">
    <source>
        <dbReference type="Pfam" id="PF01431"/>
    </source>
</evidence>
<keyword evidence="2" id="KW-0645">Protease</keyword>
<protein>
    <recommendedName>
        <fullName evidence="11">Kell metallo-endopeptidase (Kell blood group)</fullName>
    </recommendedName>
</protein>
<feature type="domain" description="Peptidase M13 C-terminal" evidence="7">
    <location>
        <begin position="483"/>
        <end position="534"/>
    </location>
</feature>
<dbReference type="Proteomes" id="UP000291020">
    <property type="component" value="Unassembled WGS sequence"/>
</dbReference>
<reference evidence="10" key="1">
    <citation type="journal article" date="2017" name="PLoS ONE">
        <title>The Agassiz's desert tortoise genome provides a resource for the conservation of a threatened species.</title>
        <authorList>
            <person name="Tollis M."/>
            <person name="DeNardo D.F."/>
            <person name="Cornelius J.A."/>
            <person name="Dolby G.A."/>
            <person name="Edwards T."/>
            <person name="Henen B.T."/>
            <person name="Karl A.E."/>
            <person name="Murphy R.W."/>
            <person name="Kusumi K."/>
        </authorList>
    </citation>
    <scope>NUCLEOTIDE SEQUENCE [LARGE SCALE GENOMIC DNA]</scope>
</reference>
<keyword evidence="3" id="KW-0479">Metal-binding</keyword>
<keyword evidence="6" id="KW-0482">Metalloprotease</keyword>
<accession>A0A452GQV0</accession>
<dbReference type="GO" id="GO:0046872">
    <property type="term" value="F:metal ion binding"/>
    <property type="evidence" value="ECO:0007669"/>
    <property type="project" value="UniProtKB-KW"/>
</dbReference>
<sequence>MELCIGSYHAHHCSECLTLLARLLEVRNATIDPCEDFYGYACGNWEANHLRTRTMESSNVFDVLLEENQLILKRLLEVPQLRVGSSAKEKAIRFYHSCMDTQQIEAEGAQPLKELINQIGGWNFTGPEKQTDFNQTLQILMGKYNTFPFFRAYVGPNSSDPSTNIIQVTGSSGDGSQKGQGQALLLVIGFKSQVVRVYFSYLMKLGTLLGGPQNVTSTFISFALSFISNLQKEVTPLQERRERGMLFYHTTIRELQEKAPAIDWLSCLQAAFHPVQLNISQPIAVHDMDYLKGMSRMIGKWQKGRVLQIYMILCLVGNLSPALDSRFQDARRELYEKLHGKTGESGLAHRWRKCLSDTSTFFEPVLGEMIVQEIFPQETKDLAEKMFSVVRDALNSRLHQVEWMDEQTRQEAKDKACVEDTGHWVLMSQKPVEKGCAPLEIHDNTFLLNVVACLKAVRENFSLRLLHPHLQDNWKVYPWSVHSYYSLRRHAVVFPAGMFRSPFFHAEFPSAVNFGAMGVIMAHELLHAFHDYGAYLVPESCPRCNRDALYERYSLQGLRINGTFTLLENAADTGGLAIAYQAYKNWLKKHKQERNLPGSGLSHHQLFYISFANVMNTFRERLQAFLHNDPHSPPPLRVRGPLSNSQDFARHFHCSSTAPMNPAFKCHIW</sequence>
<dbReference type="Pfam" id="PF05649">
    <property type="entry name" value="Peptidase_M13_N"/>
    <property type="match status" value="1"/>
</dbReference>
<dbReference type="InterPro" id="IPR000718">
    <property type="entry name" value="Peptidase_M13"/>
</dbReference>
<dbReference type="GO" id="GO:0005886">
    <property type="term" value="C:plasma membrane"/>
    <property type="evidence" value="ECO:0007669"/>
    <property type="project" value="TreeGrafter"/>
</dbReference>
<dbReference type="PRINTS" id="PR00786">
    <property type="entry name" value="NEPRILYSIN"/>
</dbReference>
<evidence type="ECO:0000256" key="2">
    <source>
        <dbReference type="ARBA" id="ARBA00022670"/>
    </source>
</evidence>
<evidence type="ECO:0000256" key="6">
    <source>
        <dbReference type="ARBA" id="ARBA00023049"/>
    </source>
</evidence>
<dbReference type="InterPro" id="IPR018497">
    <property type="entry name" value="Peptidase_M13_C"/>
</dbReference>
<keyword evidence="4" id="KW-0378">Hydrolase</keyword>
<comment type="cofactor">
    <cofactor evidence="1">
        <name>Zn(2+)</name>
        <dbReference type="ChEBI" id="CHEBI:29105"/>
    </cofactor>
</comment>
<dbReference type="PROSITE" id="PS51885">
    <property type="entry name" value="NEPRILYSIN"/>
    <property type="match status" value="1"/>
</dbReference>
<evidence type="ECO:0000313" key="9">
    <source>
        <dbReference type="Ensembl" id="ENSGAGP00000004070.1"/>
    </source>
</evidence>